<dbReference type="RefSeq" id="WP_157991236.1">
    <property type="nucleotide sequence ID" value="NZ_LR217737.1"/>
</dbReference>
<evidence type="ECO:0000256" key="4">
    <source>
        <dbReference type="ARBA" id="ARBA00022989"/>
    </source>
</evidence>
<dbReference type="GO" id="GO:0043165">
    <property type="term" value="P:Gram-negative-bacterium-type cell outer membrane assembly"/>
    <property type="evidence" value="ECO:0007669"/>
    <property type="project" value="UniProtKB-UniRule"/>
</dbReference>
<keyword evidence="2 6" id="KW-0997">Cell inner membrane</keyword>
<dbReference type="PIRSF" id="PIRSF028513">
    <property type="entry name" value="LptC"/>
    <property type="match status" value="1"/>
</dbReference>
<keyword evidence="1 6" id="KW-1003">Cell membrane</keyword>
<dbReference type="HAMAP" id="MF_01915">
    <property type="entry name" value="LPS_assembly_LptC"/>
    <property type="match status" value="1"/>
</dbReference>
<proteinExistence type="inferred from homology"/>
<evidence type="ECO:0000256" key="6">
    <source>
        <dbReference type="HAMAP-Rule" id="MF_01915"/>
    </source>
</evidence>
<protein>
    <recommendedName>
        <fullName evidence="6">Lipopolysaccharide export system protein LptC</fullName>
    </recommendedName>
</protein>
<name>A0A803FUM4_9GAMM</name>
<evidence type="ECO:0000313" key="9">
    <source>
        <dbReference type="Proteomes" id="UP000294289"/>
    </source>
</evidence>
<comment type="subunit">
    <text evidence="6">Component of the lipopolysaccharide transport and assembly complex. Interacts with LptA and the LptBFG transporter complex.</text>
</comment>
<dbReference type="GO" id="GO:0030288">
    <property type="term" value="C:outer membrane-bounded periplasmic space"/>
    <property type="evidence" value="ECO:0007669"/>
    <property type="project" value="TreeGrafter"/>
</dbReference>
<dbReference type="OrthoDB" id="5659892at2"/>
<gene>
    <name evidence="6 8" type="primary">lptC</name>
    <name evidence="8" type="ORF">ERCIPICE3303_628</name>
</gene>
<sequence>MDYAKRNIALICILFFIMVIGLILKEKAQQETTNILINNIITPTSISNHSQTLVYNPQGLLSYQIMADKSIYDSNNKVNWFTNLVMIIYNEKKLPAWIIKSNQAKLEKEKILYLYGNVIVDSLTEMTTLKHLKTEKAQVNLITQDWVSQEKVTLSGHRFFSTGMKMYGNLRNKTAQLTGIVRTTYGTSSQKTDKKNPNNQSASGLQQTRSRY</sequence>
<evidence type="ECO:0000256" key="3">
    <source>
        <dbReference type="ARBA" id="ARBA00022692"/>
    </source>
</evidence>
<dbReference type="PANTHER" id="PTHR37481">
    <property type="entry name" value="LIPOPOLYSACCHARIDE EXPORT SYSTEM PROTEIN LPTC"/>
    <property type="match status" value="1"/>
</dbReference>
<evidence type="ECO:0000256" key="1">
    <source>
        <dbReference type="ARBA" id="ARBA00022475"/>
    </source>
</evidence>
<dbReference type="PANTHER" id="PTHR37481:SF1">
    <property type="entry name" value="LIPOPOLYSACCHARIDE EXPORT SYSTEM PROTEIN LPTC"/>
    <property type="match status" value="1"/>
</dbReference>
<reference evidence="8 9" key="1">
    <citation type="submission" date="2019-02" db="EMBL/GenBank/DDBJ databases">
        <authorList>
            <person name="Manzano-Marin A."/>
            <person name="Manzano-Marin A."/>
        </authorList>
    </citation>
    <scope>NUCLEOTIDE SEQUENCE [LARGE SCALE GENOMIC DNA]</scope>
    <source>
        <strain evidence="8 9">ErCipiceae</strain>
    </source>
</reference>
<keyword evidence="4 6" id="KW-1133">Transmembrane helix</keyword>
<dbReference type="Pfam" id="PF06835">
    <property type="entry name" value="LptC"/>
    <property type="match status" value="1"/>
</dbReference>
<dbReference type="GO" id="GO:0005886">
    <property type="term" value="C:plasma membrane"/>
    <property type="evidence" value="ECO:0007669"/>
    <property type="project" value="UniProtKB-SubCell"/>
</dbReference>
<accession>A0A803FUM4</accession>
<dbReference type="InterPro" id="IPR026265">
    <property type="entry name" value="LptC"/>
</dbReference>
<keyword evidence="5 6" id="KW-0472">Membrane</keyword>
<dbReference type="AlphaFoldDB" id="A0A803FUM4"/>
<evidence type="ECO:0000256" key="5">
    <source>
        <dbReference type="ARBA" id="ARBA00023136"/>
    </source>
</evidence>
<dbReference type="EMBL" id="LR217737">
    <property type="protein sequence ID" value="VFP88852.1"/>
    <property type="molecule type" value="Genomic_DNA"/>
</dbReference>
<feature type="transmembrane region" description="Helical" evidence="6">
    <location>
        <begin position="7"/>
        <end position="24"/>
    </location>
</feature>
<dbReference type="GO" id="GO:0015221">
    <property type="term" value="F:lipopolysaccharide transmembrane transporter activity"/>
    <property type="evidence" value="ECO:0007669"/>
    <property type="project" value="InterPro"/>
</dbReference>
<comment type="similarity">
    <text evidence="6">Belongs to the LptC family.</text>
</comment>
<dbReference type="InterPro" id="IPR010664">
    <property type="entry name" value="LipoPS_assembly_LptC-rel"/>
</dbReference>
<keyword evidence="3 6" id="KW-0812">Transmembrane</keyword>
<comment type="function">
    <text evidence="6">Involved in the assembly of lipopolysaccharide (LPS). Required for the translocation of LPS from the inner membrane to the outer membrane. Facilitates the transfer of LPS from the inner membrane to the periplasmic protein LptA. Could be a docking site for LptA.</text>
</comment>
<dbReference type="Gene3D" id="2.60.450.10">
    <property type="entry name" value="Lipopolysaccharide (LPS) transport protein A like domain"/>
    <property type="match status" value="1"/>
</dbReference>
<evidence type="ECO:0000313" key="8">
    <source>
        <dbReference type="EMBL" id="VFP88852.1"/>
    </source>
</evidence>
<evidence type="ECO:0000256" key="2">
    <source>
        <dbReference type="ARBA" id="ARBA00022519"/>
    </source>
</evidence>
<evidence type="ECO:0000256" key="7">
    <source>
        <dbReference type="SAM" id="MobiDB-lite"/>
    </source>
</evidence>
<dbReference type="NCBIfam" id="TIGR04409">
    <property type="entry name" value="LptC_YrbK"/>
    <property type="match status" value="1"/>
</dbReference>
<dbReference type="Proteomes" id="UP000294289">
    <property type="component" value="Chromosome"/>
</dbReference>
<dbReference type="InterPro" id="IPR052363">
    <property type="entry name" value="LPS_export_LptC"/>
</dbReference>
<feature type="compositionally biased region" description="Polar residues" evidence="7">
    <location>
        <begin position="197"/>
        <end position="212"/>
    </location>
</feature>
<dbReference type="GO" id="GO:0017089">
    <property type="term" value="F:glycolipid transfer activity"/>
    <property type="evidence" value="ECO:0007669"/>
    <property type="project" value="TreeGrafter"/>
</dbReference>
<comment type="subcellular location">
    <subcellularLocation>
        <location evidence="6">Cell inner membrane</location>
        <topology evidence="6">Single-pass membrane protein</topology>
    </subcellularLocation>
</comment>
<feature type="region of interest" description="Disordered" evidence="7">
    <location>
        <begin position="186"/>
        <end position="212"/>
    </location>
</feature>
<organism evidence="8 9">
    <name type="scientific">Candidatus Erwinia haradaeae</name>
    <dbReference type="NCBI Taxonomy" id="1922217"/>
    <lineage>
        <taxon>Bacteria</taxon>
        <taxon>Pseudomonadati</taxon>
        <taxon>Pseudomonadota</taxon>
        <taxon>Gammaproteobacteria</taxon>
        <taxon>Enterobacterales</taxon>
        <taxon>Erwiniaceae</taxon>
        <taxon>Erwinia</taxon>
    </lineage>
</organism>